<proteinExistence type="predicted"/>
<evidence type="ECO:0000313" key="3">
    <source>
        <dbReference type="EMBL" id="GAJ24292.1"/>
    </source>
</evidence>
<gene>
    <name evidence="3" type="ORF">S12H4_56055</name>
</gene>
<dbReference type="SUPFAM" id="SSF55785">
    <property type="entry name" value="PYP-like sensor domain (PAS domain)"/>
    <property type="match status" value="1"/>
</dbReference>
<dbReference type="SUPFAM" id="SSF55781">
    <property type="entry name" value="GAF domain-like"/>
    <property type="match status" value="1"/>
</dbReference>
<dbReference type="AlphaFoldDB" id="X1VTI4"/>
<evidence type="ECO:0000259" key="2">
    <source>
        <dbReference type="PROSITE" id="PS50113"/>
    </source>
</evidence>
<dbReference type="SMART" id="SM00086">
    <property type="entry name" value="PAC"/>
    <property type="match status" value="1"/>
</dbReference>
<dbReference type="InterPro" id="IPR035965">
    <property type="entry name" value="PAS-like_dom_sf"/>
</dbReference>
<dbReference type="InterPro" id="IPR000014">
    <property type="entry name" value="PAS"/>
</dbReference>
<sequence length="218" mass="24552">TKMVVREEGIRSQLIVPLKSKGKVVGTLCVAARKQRQVRSEELELVTAIGNQIGVAVDNARLYQQQQAVAEELRVSEERYRELFENAHDAIWLYDLEENIMAANKACATLTGYGVEELSDIKAGDLFTEGCLESIKNLEDPLLKGEALGRLSEAKIVRKDGTEASVQLSTSPVFSSGRIIGFQHIARDITEQKRMQENLRFYLQQVTRAQEEERKRIS</sequence>
<feature type="non-terminal residue" evidence="3">
    <location>
        <position position="218"/>
    </location>
</feature>
<comment type="caution">
    <text evidence="3">The sequence shown here is derived from an EMBL/GenBank/DDBJ whole genome shotgun (WGS) entry which is preliminary data.</text>
</comment>
<dbReference type="InterPro" id="IPR000700">
    <property type="entry name" value="PAS-assoc_C"/>
</dbReference>
<dbReference type="SMART" id="SM00091">
    <property type="entry name" value="PAS"/>
    <property type="match status" value="1"/>
</dbReference>
<name>X1VTI4_9ZZZZ</name>
<reference evidence="3" key="1">
    <citation type="journal article" date="2014" name="Front. Microbiol.">
        <title>High frequency of phylogenetically diverse reductive dehalogenase-homologous genes in deep subseafloor sedimentary metagenomes.</title>
        <authorList>
            <person name="Kawai M."/>
            <person name="Futagami T."/>
            <person name="Toyoda A."/>
            <person name="Takaki Y."/>
            <person name="Nishi S."/>
            <person name="Hori S."/>
            <person name="Arai W."/>
            <person name="Tsubouchi T."/>
            <person name="Morono Y."/>
            <person name="Uchiyama I."/>
            <person name="Ito T."/>
            <person name="Fujiyama A."/>
            <person name="Inagaki F."/>
            <person name="Takami H."/>
        </authorList>
    </citation>
    <scope>NUCLEOTIDE SEQUENCE</scope>
    <source>
        <strain evidence="3">Expedition CK06-06</strain>
    </source>
</reference>
<dbReference type="PROSITE" id="PS50113">
    <property type="entry name" value="PAC"/>
    <property type="match status" value="1"/>
</dbReference>
<organism evidence="3">
    <name type="scientific">marine sediment metagenome</name>
    <dbReference type="NCBI Taxonomy" id="412755"/>
    <lineage>
        <taxon>unclassified sequences</taxon>
        <taxon>metagenomes</taxon>
        <taxon>ecological metagenomes</taxon>
    </lineage>
</organism>
<dbReference type="Gene3D" id="3.30.450.20">
    <property type="entry name" value="PAS domain"/>
    <property type="match status" value="1"/>
</dbReference>
<dbReference type="Gene3D" id="3.30.450.40">
    <property type="match status" value="1"/>
</dbReference>
<protein>
    <recommendedName>
        <fullName evidence="4">PAS domain-containing protein</fullName>
    </recommendedName>
</protein>
<dbReference type="InterPro" id="IPR052155">
    <property type="entry name" value="Biofilm_reg_signaling"/>
</dbReference>
<dbReference type="PANTHER" id="PTHR44757:SF2">
    <property type="entry name" value="BIOFILM ARCHITECTURE MAINTENANCE PROTEIN MBAA"/>
    <property type="match status" value="1"/>
</dbReference>
<dbReference type="NCBIfam" id="TIGR00229">
    <property type="entry name" value="sensory_box"/>
    <property type="match status" value="1"/>
</dbReference>
<dbReference type="InterPro" id="IPR029016">
    <property type="entry name" value="GAF-like_dom_sf"/>
</dbReference>
<dbReference type="InterPro" id="IPR001610">
    <property type="entry name" value="PAC"/>
</dbReference>
<dbReference type="Pfam" id="PF01590">
    <property type="entry name" value="GAF"/>
    <property type="match status" value="1"/>
</dbReference>
<evidence type="ECO:0008006" key="4">
    <source>
        <dbReference type="Google" id="ProtNLM"/>
    </source>
</evidence>
<accession>X1VTI4</accession>
<dbReference type="PROSITE" id="PS50112">
    <property type="entry name" value="PAS"/>
    <property type="match status" value="1"/>
</dbReference>
<feature type="domain" description="PAC" evidence="2">
    <location>
        <begin position="150"/>
        <end position="201"/>
    </location>
</feature>
<dbReference type="CDD" id="cd00130">
    <property type="entry name" value="PAS"/>
    <property type="match status" value="1"/>
</dbReference>
<dbReference type="Pfam" id="PF13426">
    <property type="entry name" value="PAS_9"/>
    <property type="match status" value="1"/>
</dbReference>
<dbReference type="EMBL" id="BARW01036035">
    <property type="protein sequence ID" value="GAJ24292.1"/>
    <property type="molecule type" value="Genomic_DNA"/>
</dbReference>
<dbReference type="InterPro" id="IPR003018">
    <property type="entry name" value="GAF"/>
</dbReference>
<evidence type="ECO:0000259" key="1">
    <source>
        <dbReference type="PROSITE" id="PS50112"/>
    </source>
</evidence>
<dbReference type="PANTHER" id="PTHR44757">
    <property type="entry name" value="DIGUANYLATE CYCLASE DGCP"/>
    <property type="match status" value="1"/>
</dbReference>
<feature type="non-terminal residue" evidence="3">
    <location>
        <position position="1"/>
    </location>
</feature>
<feature type="domain" description="PAS" evidence="1">
    <location>
        <begin position="76"/>
        <end position="118"/>
    </location>
</feature>